<organism evidence="2">
    <name type="scientific">uncultured Quadrisphaera sp</name>
    <dbReference type="NCBI Taxonomy" id="904978"/>
    <lineage>
        <taxon>Bacteria</taxon>
        <taxon>Bacillati</taxon>
        <taxon>Actinomycetota</taxon>
        <taxon>Actinomycetes</taxon>
        <taxon>Kineosporiales</taxon>
        <taxon>Kineosporiaceae</taxon>
        <taxon>Quadrisphaera</taxon>
        <taxon>environmental samples</taxon>
    </lineage>
</organism>
<protein>
    <submittedName>
        <fullName evidence="2">Uncharacterized protein</fullName>
    </submittedName>
</protein>
<feature type="non-terminal residue" evidence="2">
    <location>
        <position position="85"/>
    </location>
</feature>
<dbReference type="EMBL" id="CADCUY010000072">
    <property type="protein sequence ID" value="CAA9389993.1"/>
    <property type="molecule type" value="Genomic_DNA"/>
</dbReference>
<name>A0A6J4NK07_9ACTN</name>
<proteinExistence type="predicted"/>
<feature type="compositionally biased region" description="Basic and acidic residues" evidence="1">
    <location>
        <begin position="65"/>
        <end position="79"/>
    </location>
</feature>
<dbReference type="AlphaFoldDB" id="A0A6J4NK07"/>
<evidence type="ECO:0000313" key="2">
    <source>
        <dbReference type="EMBL" id="CAA9389993.1"/>
    </source>
</evidence>
<sequence>MGGSGLLLLGVVLLWAFGAVPYWVRRREQLCEAHAEETPVDELHLLEPRRAVAGDRGASSGGLLARREHGAAAPRREARAAAGRA</sequence>
<reference evidence="2" key="1">
    <citation type="submission" date="2020-02" db="EMBL/GenBank/DDBJ databases">
        <authorList>
            <person name="Meier V. D."/>
        </authorList>
    </citation>
    <scope>NUCLEOTIDE SEQUENCE</scope>
    <source>
        <strain evidence="2">AVDCRST_MAG35</strain>
    </source>
</reference>
<gene>
    <name evidence="2" type="ORF">AVDCRST_MAG35-353</name>
</gene>
<evidence type="ECO:0000256" key="1">
    <source>
        <dbReference type="SAM" id="MobiDB-lite"/>
    </source>
</evidence>
<feature type="region of interest" description="Disordered" evidence="1">
    <location>
        <begin position="54"/>
        <end position="85"/>
    </location>
</feature>
<accession>A0A6J4NK07</accession>